<accession>A0A0G1YH70</accession>
<organism evidence="2 3">
    <name type="scientific">Candidatus Magasanikbacteria bacterium GW2011_GWA2_56_11</name>
    <dbReference type="NCBI Taxonomy" id="1619044"/>
    <lineage>
        <taxon>Bacteria</taxon>
        <taxon>Candidatus Magasanikiibacteriota</taxon>
    </lineage>
</organism>
<dbReference type="EMBL" id="LCRX01000006">
    <property type="protein sequence ID" value="KKW42560.1"/>
    <property type="molecule type" value="Genomic_DNA"/>
</dbReference>
<evidence type="ECO:0000313" key="2">
    <source>
        <dbReference type="EMBL" id="KKW42560.1"/>
    </source>
</evidence>
<keyword evidence="1" id="KW-0472">Membrane</keyword>
<feature type="transmembrane region" description="Helical" evidence="1">
    <location>
        <begin position="40"/>
        <end position="59"/>
    </location>
</feature>
<keyword evidence="1" id="KW-1133">Transmembrane helix</keyword>
<sequence length="461" mass="50591">MPIYPVRKIVRALNTAKRSAEFIFRRSQVSQLFPRQRERLGRTLIFLAAIAAGGLIGIWPDNAGRVSKLSAESLSHLVAFPASAGAEVDAQALDQLANPDFYSGLPVGKVERQASADAWGTVIFLPQYHRHPGSQVEDPRNDKGESTQRETYKILEKILASKVVELVMVEGELAGPVPEEKRVPVSDLMERRRQFASAYERFAAAIGQYPADSGLPDKIMRAGKDNIARLDRELMLLGAPYVLWAENKPIKLVGGEVEATREASKEIVRERLYLEDRMASLARPVRKVSLSRRLPVEGLLNMKVLERLIAKRAPVRTAKVSPADDLARLGAEARKRNLPAVARAAEDLAAAWKGPDKKSGAASLPSRANNPYRGISNVSALRAKLKENDRKITATIIERRNRETADNLVAAMKENGQNVAGLQFGAGHEAGLETELLSRGLNVITVTPETVSKGKLRGELD</sequence>
<gene>
    <name evidence="2" type="ORF">UY92_C0006G0121</name>
</gene>
<protein>
    <submittedName>
        <fullName evidence="2">Uncharacterized protein</fullName>
    </submittedName>
</protein>
<dbReference type="Proteomes" id="UP000033870">
    <property type="component" value="Unassembled WGS sequence"/>
</dbReference>
<evidence type="ECO:0000313" key="3">
    <source>
        <dbReference type="Proteomes" id="UP000033870"/>
    </source>
</evidence>
<reference evidence="2 3" key="1">
    <citation type="journal article" date="2015" name="Nature">
        <title>rRNA introns, odd ribosomes, and small enigmatic genomes across a large radiation of phyla.</title>
        <authorList>
            <person name="Brown C.T."/>
            <person name="Hug L.A."/>
            <person name="Thomas B.C."/>
            <person name="Sharon I."/>
            <person name="Castelle C.J."/>
            <person name="Singh A."/>
            <person name="Wilkins M.J."/>
            <person name="Williams K.H."/>
            <person name="Banfield J.F."/>
        </authorList>
    </citation>
    <scope>NUCLEOTIDE SEQUENCE [LARGE SCALE GENOMIC DNA]</scope>
</reference>
<proteinExistence type="predicted"/>
<dbReference type="AlphaFoldDB" id="A0A0G1YH70"/>
<comment type="caution">
    <text evidence="2">The sequence shown here is derived from an EMBL/GenBank/DDBJ whole genome shotgun (WGS) entry which is preliminary data.</text>
</comment>
<keyword evidence="1" id="KW-0812">Transmembrane</keyword>
<name>A0A0G1YH70_9BACT</name>
<evidence type="ECO:0000256" key="1">
    <source>
        <dbReference type="SAM" id="Phobius"/>
    </source>
</evidence>